<dbReference type="Proteomes" id="UP000324831">
    <property type="component" value="Unassembled WGS sequence"/>
</dbReference>
<protein>
    <submittedName>
        <fullName evidence="1">Uncharacterized protein</fullName>
    </submittedName>
</protein>
<dbReference type="AlphaFoldDB" id="A0A478FPJ5"/>
<proteinExistence type="predicted"/>
<evidence type="ECO:0000313" key="2">
    <source>
        <dbReference type="Proteomes" id="UP000324831"/>
    </source>
</evidence>
<name>A0A478FPJ5_9MOLU</name>
<dbReference type="EMBL" id="BIMN01000001">
    <property type="protein sequence ID" value="GCE63273.1"/>
    <property type="molecule type" value="Genomic_DNA"/>
</dbReference>
<dbReference type="InterPro" id="IPR012340">
    <property type="entry name" value="NA-bd_OB-fold"/>
</dbReference>
<comment type="caution">
    <text evidence="1">The sequence shown here is derived from an EMBL/GenBank/DDBJ whole genome shotgun (WGS) entry which is preliminary data.</text>
</comment>
<evidence type="ECO:0000313" key="1">
    <source>
        <dbReference type="EMBL" id="GCE63273.1"/>
    </source>
</evidence>
<sequence>MHKVFNDMRNTYKEGSSLYVKKEEFDFALDELMSKYLVGKNRFGKYFIDYLDYEETGVEGEGYIDLDKDGNGFITIKSHRNEYRKSSYFVHKKNIGEAKSGDYVRFVELKVTNKKQFVKFALIDVKVKEVLSPPNIS</sequence>
<gene>
    <name evidence="1" type="ORF">MHSWG343_02600</name>
</gene>
<reference evidence="1 2" key="1">
    <citation type="submission" date="2019-01" db="EMBL/GenBank/DDBJ databases">
        <title>Draft genome sequences of Candidatus Mycoplasma haemohominis SWG34-3 identified from a patient with pyrexia, anemia and liver dysfunction.</title>
        <authorList>
            <person name="Sekizuka T."/>
            <person name="Hattori N."/>
            <person name="Katano H."/>
            <person name="Takuma T."/>
            <person name="Ito T."/>
            <person name="Arai N."/>
            <person name="Yanai R."/>
            <person name="Ishii S."/>
            <person name="Miura Y."/>
            <person name="Tokunaga T."/>
            <person name="Watanabe H."/>
            <person name="Nomura N."/>
            <person name="Eguchi J."/>
            <person name="Arai T."/>
            <person name="Hasegawa H."/>
            <person name="Nakamaki T."/>
            <person name="Wakita T."/>
            <person name="Niki Y."/>
            <person name="Kuroda M."/>
        </authorList>
    </citation>
    <scope>NUCLEOTIDE SEQUENCE [LARGE SCALE GENOMIC DNA]</scope>
    <source>
        <strain evidence="1">SWG34-3</strain>
    </source>
</reference>
<dbReference type="Gene3D" id="2.40.50.140">
    <property type="entry name" value="Nucleic acid-binding proteins"/>
    <property type="match status" value="1"/>
</dbReference>
<accession>A0A478FPJ5</accession>
<organism evidence="1 2">
    <name type="scientific">Candidatus Mycoplasma haematohominis</name>
    <dbReference type="NCBI Taxonomy" id="1494318"/>
    <lineage>
        <taxon>Bacteria</taxon>
        <taxon>Bacillati</taxon>
        <taxon>Mycoplasmatota</taxon>
        <taxon>Mollicutes</taxon>
        <taxon>Mycoplasmataceae</taxon>
        <taxon>Mycoplasma</taxon>
    </lineage>
</organism>